<dbReference type="KEGG" id="pfj:MYCFIDRAFT_171969"/>
<reference evidence="2 3" key="1">
    <citation type="journal article" date="2012" name="PLoS Pathog.">
        <title>Diverse lifestyles and strategies of plant pathogenesis encoded in the genomes of eighteen Dothideomycetes fungi.</title>
        <authorList>
            <person name="Ohm R.A."/>
            <person name="Feau N."/>
            <person name="Henrissat B."/>
            <person name="Schoch C.L."/>
            <person name="Horwitz B.A."/>
            <person name="Barry K.W."/>
            <person name="Condon B.J."/>
            <person name="Copeland A.C."/>
            <person name="Dhillon B."/>
            <person name="Glaser F."/>
            <person name="Hesse C.N."/>
            <person name="Kosti I."/>
            <person name="LaButti K."/>
            <person name="Lindquist E.A."/>
            <person name="Lucas S."/>
            <person name="Salamov A.A."/>
            <person name="Bradshaw R.E."/>
            <person name="Ciuffetti L."/>
            <person name="Hamelin R.C."/>
            <person name="Kema G.H.J."/>
            <person name="Lawrence C."/>
            <person name="Scott J.A."/>
            <person name="Spatafora J.W."/>
            <person name="Turgeon B.G."/>
            <person name="de Wit P.J.G.M."/>
            <person name="Zhong S."/>
            <person name="Goodwin S.B."/>
            <person name="Grigoriev I.V."/>
        </authorList>
    </citation>
    <scope>NUCLEOTIDE SEQUENCE [LARGE SCALE GENOMIC DNA]</scope>
    <source>
        <strain evidence="2 3">CIRAD86</strain>
    </source>
</reference>
<feature type="compositionally biased region" description="Basic and acidic residues" evidence="1">
    <location>
        <begin position="249"/>
        <end position="263"/>
    </location>
</feature>
<sequence>MRHDTRSYSTVCPRSQLGHRTTKCIGVPIKTMAWQAKDRHMPQTALQTTRGDGYKTSGEVVSTDEQRQRQRSVCQNFHARLSCSAQSIGTTTASVCGVSTLEPGSKPMIACCGTSSNHYYVLQWWFIMEQQQVLAQAQVMAEGRPEARDLGSLVDGWMDDRRMGHGWAMGYLSNLDAAKWAAGNGRGRGRGRANEHQSVMLQATAGPESESAAAAGVLSGRRRSDAHPHPRPHPHPHPPLCALCTLRSPRPEPEPEPARRSDPQRSAALSHPSSSIQALSGDWSLLISYEQ</sequence>
<dbReference type="VEuPathDB" id="FungiDB:MYCFIDRAFT_171969"/>
<dbReference type="AlphaFoldDB" id="M3A4X3"/>
<evidence type="ECO:0000256" key="1">
    <source>
        <dbReference type="SAM" id="MobiDB-lite"/>
    </source>
</evidence>
<dbReference type="HOGENOM" id="CLU_956845_0_0_1"/>
<feature type="compositionally biased region" description="Low complexity" evidence="1">
    <location>
        <begin position="203"/>
        <end position="216"/>
    </location>
</feature>
<dbReference type="Proteomes" id="UP000016932">
    <property type="component" value="Unassembled WGS sequence"/>
</dbReference>
<proteinExistence type="predicted"/>
<feature type="region of interest" description="Disordered" evidence="1">
    <location>
        <begin position="46"/>
        <end position="67"/>
    </location>
</feature>
<accession>M3A4X3</accession>
<evidence type="ECO:0000313" key="2">
    <source>
        <dbReference type="EMBL" id="EME86174.1"/>
    </source>
</evidence>
<dbReference type="EMBL" id="KB446556">
    <property type="protein sequence ID" value="EME86174.1"/>
    <property type="molecule type" value="Genomic_DNA"/>
</dbReference>
<gene>
    <name evidence="2" type="ORF">MYCFIDRAFT_171969</name>
</gene>
<keyword evidence="3" id="KW-1185">Reference proteome</keyword>
<evidence type="ECO:0000313" key="3">
    <source>
        <dbReference type="Proteomes" id="UP000016932"/>
    </source>
</evidence>
<name>M3A4X3_PSEFD</name>
<feature type="region of interest" description="Disordered" evidence="1">
    <location>
        <begin position="202"/>
        <end position="283"/>
    </location>
</feature>
<organism evidence="2 3">
    <name type="scientific">Pseudocercospora fijiensis (strain CIRAD86)</name>
    <name type="common">Black leaf streak disease fungus</name>
    <name type="synonym">Mycosphaerella fijiensis</name>
    <dbReference type="NCBI Taxonomy" id="383855"/>
    <lineage>
        <taxon>Eukaryota</taxon>
        <taxon>Fungi</taxon>
        <taxon>Dikarya</taxon>
        <taxon>Ascomycota</taxon>
        <taxon>Pezizomycotina</taxon>
        <taxon>Dothideomycetes</taxon>
        <taxon>Dothideomycetidae</taxon>
        <taxon>Mycosphaerellales</taxon>
        <taxon>Mycosphaerellaceae</taxon>
        <taxon>Pseudocercospora</taxon>
    </lineage>
</organism>
<dbReference type="RefSeq" id="XP_007923547.1">
    <property type="nucleotide sequence ID" value="XM_007925356.1"/>
</dbReference>
<protein>
    <submittedName>
        <fullName evidence="2">Uncharacterized protein</fullName>
    </submittedName>
</protein>
<dbReference type="GeneID" id="19332730"/>